<sequence length="508" mass="56752">MLLSQDAGLASGGHVTAASREPRVATFPVEPQVESTAEAIPVHPLGVKPLGNQYFAAGPSARGSLGFLGFLPDEMILQVLELLGAESLKTLGATCRFLYAFCHLDDLWKPLFLELHEENTSSSLPPWKGTWRSTLLQLPQKALAGLDCSNVFSDVLHRPFACSQIVLQNYISAIPVGNQITRLKDLSQKEYLEKWSEKPFILTDFIQKWPVYNHWSIDTLNKMYADIEFRAEAVDWPFSVYNTYMQNSSDESPLYLFDRRFAEKMNLQTGQGENSAYWPPECFGEDLFHLLGQERPAYRWLIVGPERSGSTFHKDPNATNAWNAVIQGSKYWLMFPPSVATPPGVFVSEDSSEVTSPLSIAEYLLTFHADARREAGCIEGICRTGEMLYVPNGWWHLVINLEAGIALTQNFVTNSQKHLAHVLSFLKYKPDQVTGFAKEIESPYDLFVERLRAEQPGLLDQALAEMQRISNGKKRTWEEAVGVHEDQSGTGGGGFSFGFGGGDDDEIP</sequence>
<proteinExistence type="predicted"/>
<comment type="caution">
    <text evidence="4">The sequence shown here is derived from an EMBL/GenBank/DDBJ whole genome shotgun (WGS) entry which is preliminary data.</text>
</comment>
<protein>
    <submittedName>
        <fullName evidence="4">Phosphatidylserine-specific receptor</fullName>
    </submittedName>
</protein>
<evidence type="ECO:0000259" key="2">
    <source>
        <dbReference type="PROSITE" id="PS50181"/>
    </source>
</evidence>
<evidence type="ECO:0000256" key="1">
    <source>
        <dbReference type="SAM" id="MobiDB-lite"/>
    </source>
</evidence>
<name>A0AAW0QA51_9PEZI</name>
<dbReference type="InterPro" id="IPR003347">
    <property type="entry name" value="JmjC_dom"/>
</dbReference>
<dbReference type="InterPro" id="IPR001810">
    <property type="entry name" value="F-box_dom"/>
</dbReference>
<dbReference type="Pfam" id="PF12937">
    <property type="entry name" value="F-box-like"/>
    <property type="match status" value="1"/>
</dbReference>
<dbReference type="Gene3D" id="1.20.1280.50">
    <property type="match status" value="1"/>
</dbReference>
<keyword evidence="4" id="KW-0675">Receptor</keyword>
<feature type="region of interest" description="Disordered" evidence="1">
    <location>
        <begin position="484"/>
        <end position="508"/>
    </location>
</feature>
<evidence type="ECO:0000313" key="4">
    <source>
        <dbReference type="EMBL" id="KAK8095459.1"/>
    </source>
</evidence>
<dbReference type="GO" id="GO:0005634">
    <property type="term" value="C:nucleus"/>
    <property type="evidence" value="ECO:0007669"/>
    <property type="project" value="TreeGrafter"/>
</dbReference>
<evidence type="ECO:0000259" key="3">
    <source>
        <dbReference type="PROSITE" id="PS51184"/>
    </source>
</evidence>
<feature type="domain" description="JmjC" evidence="3">
    <location>
        <begin position="268"/>
        <end position="428"/>
    </location>
</feature>
<accession>A0AAW0QA51</accession>
<evidence type="ECO:0000313" key="5">
    <source>
        <dbReference type="Proteomes" id="UP001392437"/>
    </source>
</evidence>
<dbReference type="InterPro" id="IPR041667">
    <property type="entry name" value="Cupin_8"/>
</dbReference>
<dbReference type="Proteomes" id="UP001392437">
    <property type="component" value="Unassembled WGS sequence"/>
</dbReference>
<dbReference type="SUPFAM" id="SSF51197">
    <property type="entry name" value="Clavaminate synthase-like"/>
    <property type="match status" value="1"/>
</dbReference>
<organism evidence="4 5">
    <name type="scientific">Apiospora kogelbergensis</name>
    <dbReference type="NCBI Taxonomy" id="1337665"/>
    <lineage>
        <taxon>Eukaryota</taxon>
        <taxon>Fungi</taxon>
        <taxon>Dikarya</taxon>
        <taxon>Ascomycota</taxon>
        <taxon>Pezizomycotina</taxon>
        <taxon>Sordariomycetes</taxon>
        <taxon>Xylariomycetidae</taxon>
        <taxon>Amphisphaeriales</taxon>
        <taxon>Apiosporaceae</taxon>
        <taxon>Apiospora</taxon>
    </lineage>
</organism>
<gene>
    <name evidence="4" type="ORF">PG999_013481</name>
</gene>
<dbReference type="PANTHER" id="PTHR12480">
    <property type="entry name" value="ARGININE DEMETHYLASE AND LYSYL-HYDROXYLASE JMJD"/>
    <property type="match status" value="1"/>
</dbReference>
<dbReference type="Pfam" id="PF13621">
    <property type="entry name" value="Cupin_8"/>
    <property type="match status" value="1"/>
</dbReference>
<dbReference type="AlphaFoldDB" id="A0AAW0QA51"/>
<dbReference type="InterPro" id="IPR036047">
    <property type="entry name" value="F-box-like_dom_sf"/>
</dbReference>
<dbReference type="SMART" id="SM00558">
    <property type="entry name" value="JmjC"/>
    <property type="match status" value="1"/>
</dbReference>
<dbReference type="PANTHER" id="PTHR12480:SF21">
    <property type="entry name" value="JMJC DOMAIN-CONTAINING PROTEIN 8"/>
    <property type="match status" value="1"/>
</dbReference>
<dbReference type="EMBL" id="JAQQWP010000011">
    <property type="protein sequence ID" value="KAK8095459.1"/>
    <property type="molecule type" value="Genomic_DNA"/>
</dbReference>
<dbReference type="PROSITE" id="PS50181">
    <property type="entry name" value="FBOX"/>
    <property type="match status" value="1"/>
</dbReference>
<dbReference type="GO" id="GO:0000987">
    <property type="term" value="F:cis-regulatory region sequence-specific DNA binding"/>
    <property type="evidence" value="ECO:0007669"/>
    <property type="project" value="TreeGrafter"/>
</dbReference>
<feature type="domain" description="F-box" evidence="2">
    <location>
        <begin position="65"/>
        <end position="111"/>
    </location>
</feature>
<feature type="compositionally biased region" description="Gly residues" evidence="1">
    <location>
        <begin position="489"/>
        <end position="501"/>
    </location>
</feature>
<dbReference type="SUPFAM" id="SSF81383">
    <property type="entry name" value="F-box domain"/>
    <property type="match status" value="1"/>
</dbReference>
<dbReference type="Gene3D" id="2.60.120.650">
    <property type="entry name" value="Cupin"/>
    <property type="match status" value="1"/>
</dbReference>
<reference evidence="4 5" key="1">
    <citation type="submission" date="2023-01" db="EMBL/GenBank/DDBJ databases">
        <title>Analysis of 21 Apiospora genomes using comparative genomics revels a genus with tremendous synthesis potential of carbohydrate active enzymes and secondary metabolites.</title>
        <authorList>
            <person name="Sorensen T."/>
        </authorList>
    </citation>
    <scope>NUCLEOTIDE SEQUENCE [LARGE SCALE GENOMIC DNA]</scope>
    <source>
        <strain evidence="4 5">CBS 117206</strain>
    </source>
</reference>
<dbReference type="InterPro" id="IPR050910">
    <property type="entry name" value="JMJD6_ArgDemeth/LysHydrox"/>
</dbReference>
<keyword evidence="5" id="KW-1185">Reference proteome</keyword>
<dbReference type="PROSITE" id="PS51184">
    <property type="entry name" value="JMJC"/>
    <property type="match status" value="1"/>
</dbReference>